<keyword evidence="5" id="KW-1185">Reference proteome</keyword>
<evidence type="ECO:0000256" key="2">
    <source>
        <dbReference type="ARBA" id="ARBA00023098"/>
    </source>
</evidence>
<dbReference type="SUPFAM" id="SSF52096">
    <property type="entry name" value="ClpP/crotonase"/>
    <property type="match status" value="1"/>
</dbReference>
<dbReference type="Pfam" id="PF00378">
    <property type="entry name" value="ECH_1"/>
    <property type="match status" value="1"/>
</dbReference>
<keyword evidence="2" id="KW-0443">Lipid metabolism</keyword>
<accession>A0A7K0DPR4</accession>
<dbReference type="EC" id="4.2.1.150" evidence="4"/>
<sequence>MTTSQDNADQVIVERRGNVQLIRINRPEARNALNGAVIQGIGQGVLEAENDPQLRAIVLIGTGDKAFCAGMDLKEFASGGTGAGLGSSEAGEAYQRLSRGQVSVPVVGAANATAVGGGLELLLSADLIVASSAAKFGFPEVKRGLYAAGGGTDVGTRIPLNIALELLLTGDPITAERAYQVGLVNLIAEPEQVLDAALAVAERIAANGPLGLAASKELARLAVTDHAEARRRQGELQKSVFSSADAKEGAMAFLEKRSPDWQGK</sequence>
<keyword evidence="3 4" id="KW-0456">Lyase</keyword>
<dbReference type="GO" id="GO:0006635">
    <property type="term" value="P:fatty acid beta-oxidation"/>
    <property type="evidence" value="ECO:0007669"/>
    <property type="project" value="TreeGrafter"/>
</dbReference>
<dbReference type="Gene3D" id="3.90.226.10">
    <property type="entry name" value="2-enoyl-CoA Hydratase, Chain A, domain 1"/>
    <property type="match status" value="1"/>
</dbReference>
<dbReference type="Proteomes" id="UP000431401">
    <property type="component" value="Unassembled WGS sequence"/>
</dbReference>
<dbReference type="AlphaFoldDB" id="A0A7K0DPR4"/>
<dbReference type="CDD" id="cd06558">
    <property type="entry name" value="crotonase-like"/>
    <property type="match status" value="1"/>
</dbReference>
<dbReference type="GO" id="GO:0018812">
    <property type="term" value="F:3-hydroxyacyl-CoA dehydratase activity"/>
    <property type="evidence" value="ECO:0007669"/>
    <property type="project" value="UniProtKB-EC"/>
</dbReference>
<dbReference type="PANTHER" id="PTHR11941">
    <property type="entry name" value="ENOYL-COA HYDRATASE-RELATED"/>
    <property type="match status" value="1"/>
</dbReference>
<dbReference type="EMBL" id="WEGI01000006">
    <property type="protein sequence ID" value="MQY27729.1"/>
    <property type="molecule type" value="Genomic_DNA"/>
</dbReference>
<organism evidence="4 5">
    <name type="scientific">Nocardia aurantia</name>
    <dbReference type="NCBI Taxonomy" id="2585199"/>
    <lineage>
        <taxon>Bacteria</taxon>
        <taxon>Bacillati</taxon>
        <taxon>Actinomycetota</taxon>
        <taxon>Actinomycetes</taxon>
        <taxon>Mycobacteriales</taxon>
        <taxon>Nocardiaceae</taxon>
        <taxon>Nocardia</taxon>
    </lineage>
</organism>
<gene>
    <name evidence="4" type="primary">crt_6</name>
    <name evidence="4" type="ORF">NRB56_33120</name>
</gene>
<comment type="similarity">
    <text evidence="1">Belongs to the enoyl-CoA hydratase/isomerase family.</text>
</comment>
<dbReference type="InterPro" id="IPR014748">
    <property type="entry name" value="Enoyl-CoA_hydra_C"/>
</dbReference>
<dbReference type="RefSeq" id="WP_153342978.1">
    <property type="nucleotide sequence ID" value="NZ_WEGI01000006.1"/>
</dbReference>
<dbReference type="InterPro" id="IPR001753">
    <property type="entry name" value="Enoyl-CoA_hydra/iso"/>
</dbReference>
<protein>
    <submittedName>
        <fullName evidence="4">Short-chain-enoyl-CoA hydratase</fullName>
        <ecNumber evidence="4">4.2.1.150</ecNumber>
    </submittedName>
</protein>
<evidence type="ECO:0000313" key="5">
    <source>
        <dbReference type="Proteomes" id="UP000431401"/>
    </source>
</evidence>
<evidence type="ECO:0000256" key="1">
    <source>
        <dbReference type="ARBA" id="ARBA00005254"/>
    </source>
</evidence>
<dbReference type="InterPro" id="IPR029045">
    <property type="entry name" value="ClpP/crotonase-like_dom_sf"/>
</dbReference>
<evidence type="ECO:0000256" key="3">
    <source>
        <dbReference type="ARBA" id="ARBA00023239"/>
    </source>
</evidence>
<comment type="caution">
    <text evidence="4">The sequence shown here is derived from an EMBL/GenBank/DDBJ whole genome shotgun (WGS) entry which is preliminary data.</text>
</comment>
<dbReference type="OrthoDB" id="4284283at2"/>
<reference evidence="4 5" key="1">
    <citation type="submission" date="2019-10" db="EMBL/GenBank/DDBJ databases">
        <title>Nocardia macrotermitis sp. nov. and Nocardia aurantia sp. nov., isolated from the gut of fungus growing-termite Macrotermes natalensis.</title>
        <authorList>
            <person name="Benndorf R."/>
            <person name="Schwitalla J."/>
            <person name="Martin K."/>
            <person name="De Beer W."/>
            <person name="Kaster A.-K."/>
            <person name="Vollmers J."/>
            <person name="Poulsen M."/>
            <person name="Beemelmanns C."/>
        </authorList>
    </citation>
    <scope>NUCLEOTIDE SEQUENCE [LARGE SCALE GENOMIC DNA]</scope>
    <source>
        <strain evidence="4 5">RB56</strain>
    </source>
</reference>
<evidence type="ECO:0000313" key="4">
    <source>
        <dbReference type="EMBL" id="MQY27729.1"/>
    </source>
</evidence>
<dbReference type="PANTHER" id="PTHR11941:SF169">
    <property type="entry name" value="(7AS)-7A-METHYL-1,5-DIOXO-2,3,5,6,7,7A-HEXAHYDRO-1H-INDENE-CARBOXYL-COA HYDROLASE"/>
    <property type="match status" value="1"/>
</dbReference>
<name>A0A7K0DPR4_9NOCA</name>
<dbReference type="Gene3D" id="1.10.12.10">
    <property type="entry name" value="Lyase 2-enoyl-coa Hydratase, Chain A, domain 2"/>
    <property type="match status" value="1"/>
</dbReference>
<proteinExistence type="inferred from homology"/>